<organism evidence="5 6">
    <name type="scientific">Pelobates cultripes</name>
    <name type="common">Western spadefoot toad</name>
    <dbReference type="NCBI Taxonomy" id="61616"/>
    <lineage>
        <taxon>Eukaryota</taxon>
        <taxon>Metazoa</taxon>
        <taxon>Chordata</taxon>
        <taxon>Craniata</taxon>
        <taxon>Vertebrata</taxon>
        <taxon>Euteleostomi</taxon>
        <taxon>Amphibia</taxon>
        <taxon>Batrachia</taxon>
        <taxon>Anura</taxon>
        <taxon>Pelobatoidea</taxon>
        <taxon>Pelobatidae</taxon>
        <taxon>Pelobates</taxon>
    </lineage>
</organism>
<dbReference type="PANTHER" id="PTHR14758">
    <property type="entry name" value="AGAP005440-PA"/>
    <property type="match status" value="1"/>
</dbReference>
<feature type="domain" description="Centrosome-associated FAM110 C-terminal" evidence="3">
    <location>
        <begin position="252"/>
        <end position="337"/>
    </location>
</feature>
<evidence type="ECO:0000313" key="6">
    <source>
        <dbReference type="Proteomes" id="UP001295444"/>
    </source>
</evidence>
<dbReference type="InterPro" id="IPR025739">
    <property type="entry name" value="FAM110_N"/>
</dbReference>
<gene>
    <name evidence="5" type="ORF">PECUL_23A053523</name>
</gene>
<dbReference type="InterPro" id="IPR025741">
    <property type="entry name" value="FAM110_C"/>
</dbReference>
<evidence type="ECO:0000259" key="3">
    <source>
        <dbReference type="Pfam" id="PF14160"/>
    </source>
</evidence>
<sequence>MIPVSPPVSPLLHKYSRGASATDRLEADKAKYVKTPQVIERRQIPVINASFTPAMPRRSLLAGNNCETQAEYPCSNTMSPVVQRKNISPPYNKEVRSNHSHQTNPTSRNPRRLIQPDNKLVGCYTHSKKTNFLACHQGNESVQNSPEAHLQCLRRVSAWRQYRPDSLIIYRQRREVSLTGKENTDSEPGLVIRLLQGTPLLKRSNSPSRNLTQPRPQEMPVSPRTQKRIEQSSLNKDSCLLDSHTQQPTSDKQTCTTPTDSEHFFETCGLEGSLLDLLENVYKMNGDTPFGSLESITGVSGGKEGAFSEDVKEEKTPVSVIERNARVIKWIYSCQQARSTGNQREKQKPRESTV</sequence>
<dbReference type="PANTHER" id="PTHR14758:SF3">
    <property type="entry name" value="PROTEIN FAM110D"/>
    <property type="match status" value="1"/>
</dbReference>
<comment type="similarity">
    <text evidence="1">Belongs to the FAM110 family.</text>
</comment>
<dbReference type="InterPro" id="IPR025740">
    <property type="entry name" value="FAM110"/>
</dbReference>
<accession>A0AAD1R291</accession>
<evidence type="ECO:0000256" key="2">
    <source>
        <dbReference type="SAM" id="MobiDB-lite"/>
    </source>
</evidence>
<feature type="compositionally biased region" description="Polar residues" evidence="2">
    <location>
        <begin position="243"/>
        <end position="259"/>
    </location>
</feature>
<feature type="region of interest" description="Disordered" evidence="2">
    <location>
        <begin position="83"/>
        <end position="113"/>
    </location>
</feature>
<keyword evidence="6" id="KW-1185">Reference proteome</keyword>
<dbReference type="AlphaFoldDB" id="A0AAD1R291"/>
<proteinExistence type="inferred from homology"/>
<dbReference type="Proteomes" id="UP001295444">
    <property type="component" value="Chromosome 01"/>
</dbReference>
<dbReference type="Pfam" id="PF14160">
    <property type="entry name" value="FAM110_C"/>
    <property type="match status" value="1"/>
</dbReference>
<dbReference type="EMBL" id="OW240912">
    <property type="protein sequence ID" value="CAH2221597.1"/>
    <property type="molecule type" value="Genomic_DNA"/>
</dbReference>
<feature type="region of interest" description="Disordered" evidence="2">
    <location>
        <begin position="198"/>
        <end position="259"/>
    </location>
</feature>
<feature type="compositionally biased region" description="Polar residues" evidence="2">
    <location>
        <begin position="203"/>
        <end position="215"/>
    </location>
</feature>
<reference evidence="5" key="1">
    <citation type="submission" date="2022-03" db="EMBL/GenBank/DDBJ databases">
        <authorList>
            <person name="Alioto T."/>
            <person name="Alioto T."/>
            <person name="Gomez Garrido J."/>
        </authorList>
    </citation>
    <scope>NUCLEOTIDE SEQUENCE</scope>
</reference>
<evidence type="ECO:0000256" key="1">
    <source>
        <dbReference type="ARBA" id="ARBA00010576"/>
    </source>
</evidence>
<feature type="domain" description="Centrosome-associated FAM110 N-terminal" evidence="4">
    <location>
        <begin position="17"/>
        <end position="47"/>
    </location>
</feature>
<dbReference type="Pfam" id="PF14161">
    <property type="entry name" value="FAM110_N"/>
    <property type="match status" value="1"/>
</dbReference>
<name>A0AAD1R291_PELCU</name>
<protein>
    <submittedName>
        <fullName evidence="5">Uncharacterized protein</fullName>
    </submittedName>
</protein>
<evidence type="ECO:0000259" key="4">
    <source>
        <dbReference type="Pfam" id="PF14161"/>
    </source>
</evidence>
<evidence type="ECO:0000313" key="5">
    <source>
        <dbReference type="EMBL" id="CAH2221597.1"/>
    </source>
</evidence>